<name>A0ABM9SCW2_9GAMM</name>
<dbReference type="Gene3D" id="3.40.1110.10">
    <property type="entry name" value="Calcium-transporting ATPase, cytoplasmic domain N"/>
    <property type="match status" value="1"/>
</dbReference>
<accession>A0ABM9SCW2</accession>
<protein>
    <submittedName>
        <fullName evidence="1">Uncharacterized protein</fullName>
    </submittedName>
</protein>
<keyword evidence="2" id="KW-1185">Reference proteome</keyword>
<sequence>MQLNSGEWLTVGRAAWLASQQIALPAQAEDAALAFASQVMIADKAGWLATLYLIDQPVKDAEPSVKHLLASGYVVAMISGDRQGQ</sequence>
<proteinExistence type="predicted"/>
<dbReference type="EMBL" id="AP019416">
    <property type="protein sequence ID" value="BBI51782.1"/>
    <property type="molecule type" value="Genomic_DNA"/>
</dbReference>
<organism evidence="1 2">
    <name type="scientific">Vreelandella olivaria</name>
    <dbReference type="NCBI Taxonomy" id="390919"/>
    <lineage>
        <taxon>Bacteria</taxon>
        <taxon>Pseudomonadati</taxon>
        <taxon>Pseudomonadota</taxon>
        <taxon>Gammaproteobacteria</taxon>
        <taxon>Oceanospirillales</taxon>
        <taxon>Halomonadaceae</taxon>
        <taxon>Vreelandella</taxon>
    </lineage>
</organism>
<dbReference type="InterPro" id="IPR023214">
    <property type="entry name" value="HAD_sf"/>
</dbReference>
<dbReference type="Gene3D" id="3.40.50.1000">
    <property type="entry name" value="HAD superfamily/HAD-like"/>
    <property type="match status" value="1"/>
</dbReference>
<dbReference type="Proteomes" id="UP000289555">
    <property type="component" value="Chromosome"/>
</dbReference>
<evidence type="ECO:0000313" key="1">
    <source>
        <dbReference type="EMBL" id="BBI51782.1"/>
    </source>
</evidence>
<gene>
    <name evidence="1" type="ORF">HORIV_42030</name>
</gene>
<reference evidence="2" key="1">
    <citation type="journal article" date="2019" name="Microbiol. Resour. Announc.">
        <title>Complete Genome Sequence of Halomonas olivaria, a Moderately Halophilic Bacterium Isolated from Olive Processing Effluents, Obtained by Nanopore Sequencing.</title>
        <authorList>
            <person name="Nagata S."/>
            <person name="Ii K.M."/>
            <person name="Tsukimi T."/>
            <person name="Miura M.C."/>
            <person name="Galipon J."/>
            <person name="Arakawa K."/>
        </authorList>
    </citation>
    <scope>NUCLEOTIDE SEQUENCE [LARGE SCALE GENOMIC DNA]</scope>
    <source>
        <strain evidence="2">TYRC17</strain>
    </source>
</reference>
<evidence type="ECO:0000313" key="2">
    <source>
        <dbReference type="Proteomes" id="UP000289555"/>
    </source>
</evidence>
<dbReference type="InterPro" id="IPR023299">
    <property type="entry name" value="ATPase_P-typ_cyto_dom_N"/>
</dbReference>